<keyword evidence="2" id="KW-1185">Reference proteome</keyword>
<accession>A0A6A5QVC2</accession>
<sequence>MTSIDNLLKLSTELSKLGSELTEVGSKLAQAAASLQEEAANIAEEMSRQWGVDVSVNVGVRPGGKSEVVVKK</sequence>
<dbReference type="Proteomes" id="UP000800096">
    <property type="component" value="Unassembled WGS sequence"/>
</dbReference>
<organism evidence="1 2">
    <name type="scientific">Ampelomyces quisqualis</name>
    <name type="common">Powdery mildew agent</name>
    <dbReference type="NCBI Taxonomy" id="50730"/>
    <lineage>
        <taxon>Eukaryota</taxon>
        <taxon>Fungi</taxon>
        <taxon>Dikarya</taxon>
        <taxon>Ascomycota</taxon>
        <taxon>Pezizomycotina</taxon>
        <taxon>Dothideomycetes</taxon>
        <taxon>Pleosporomycetidae</taxon>
        <taxon>Pleosporales</taxon>
        <taxon>Pleosporineae</taxon>
        <taxon>Phaeosphaeriaceae</taxon>
        <taxon>Ampelomyces</taxon>
    </lineage>
</organism>
<protein>
    <submittedName>
        <fullName evidence="1">Uncharacterized protein</fullName>
    </submittedName>
</protein>
<dbReference type="AlphaFoldDB" id="A0A6A5QVC2"/>
<evidence type="ECO:0000313" key="2">
    <source>
        <dbReference type="Proteomes" id="UP000800096"/>
    </source>
</evidence>
<name>A0A6A5QVC2_AMPQU</name>
<gene>
    <name evidence="1" type="ORF">BDU57DRAFT_440884</name>
</gene>
<dbReference type="EMBL" id="ML979133">
    <property type="protein sequence ID" value="KAF1918770.1"/>
    <property type="molecule type" value="Genomic_DNA"/>
</dbReference>
<dbReference type="OrthoDB" id="3785649at2759"/>
<proteinExistence type="predicted"/>
<evidence type="ECO:0000313" key="1">
    <source>
        <dbReference type="EMBL" id="KAF1918770.1"/>
    </source>
</evidence>
<reference evidence="1" key="1">
    <citation type="journal article" date="2020" name="Stud. Mycol.">
        <title>101 Dothideomycetes genomes: a test case for predicting lifestyles and emergence of pathogens.</title>
        <authorList>
            <person name="Haridas S."/>
            <person name="Albert R."/>
            <person name="Binder M."/>
            <person name="Bloem J."/>
            <person name="Labutti K."/>
            <person name="Salamov A."/>
            <person name="Andreopoulos B."/>
            <person name="Baker S."/>
            <person name="Barry K."/>
            <person name="Bills G."/>
            <person name="Bluhm B."/>
            <person name="Cannon C."/>
            <person name="Castanera R."/>
            <person name="Culley D."/>
            <person name="Daum C."/>
            <person name="Ezra D."/>
            <person name="Gonzalez J."/>
            <person name="Henrissat B."/>
            <person name="Kuo A."/>
            <person name="Liang C."/>
            <person name="Lipzen A."/>
            <person name="Lutzoni F."/>
            <person name="Magnuson J."/>
            <person name="Mondo S."/>
            <person name="Nolan M."/>
            <person name="Ohm R."/>
            <person name="Pangilinan J."/>
            <person name="Park H.-J."/>
            <person name="Ramirez L."/>
            <person name="Alfaro M."/>
            <person name="Sun H."/>
            <person name="Tritt A."/>
            <person name="Yoshinaga Y."/>
            <person name="Zwiers L.-H."/>
            <person name="Turgeon B."/>
            <person name="Goodwin S."/>
            <person name="Spatafora J."/>
            <person name="Crous P."/>
            <person name="Grigoriev I."/>
        </authorList>
    </citation>
    <scope>NUCLEOTIDE SEQUENCE</scope>
    <source>
        <strain evidence="1">HMLAC05119</strain>
    </source>
</reference>